<dbReference type="EMBL" id="MCFL01000075">
    <property type="protein sequence ID" value="ORZ30759.1"/>
    <property type="molecule type" value="Genomic_DNA"/>
</dbReference>
<keyword evidence="3 4" id="KW-0539">Nucleus</keyword>
<dbReference type="GO" id="GO:0000470">
    <property type="term" value="P:maturation of LSU-rRNA"/>
    <property type="evidence" value="ECO:0007669"/>
    <property type="project" value="TreeGrafter"/>
</dbReference>
<dbReference type="Proteomes" id="UP000193411">
    <property type="component" value="Unassembled WGS sequence"/>
</dbReference>
<dbReference type="PIRSF" id="PIRSF003352">
    <property type="entry name" value="MAK16"/>
    <property type="match status" value="1"/>
</dbReference>
<feature type="domain" description="Ribosomal eL28/Mak16" evidence="6">
    <location>
        <begin position="6"/>
        <end position="118"/>
    </location>
</feature>
<keyword evidence="8" id="KW-1185">Reference proteome</keyword>
<dbReference type="InterPro" id="IPR029004">
    <property type="entry name" value="Ribosomal_eL28/Mak16"/>
</dbReference>
<comment type="caution">
    <text evidence="7">The sequence shown here is derived from an EMBL/GenBank/DDBJ whole genome shotgun (WGS) entry which is preliminary data.</text>
</comment>
<reference evidence="7 8" key="1">
    <citation type="submission" date="2016-07" db="EMBL/GenBank/DDBJ databases">
        <title>Pervasive Adenine N6-methylation of Active Genes in Fungi.</title>
        <authorList>
            <consortium name="DOE Joint Genome Institute"/>
            <person name="Mondo S.J."/>
            <person name="Dannebaum R.O."/>
            <person name="Kuo R.C."/>
            <person name="Labutti K."/>
            <person name="Haridas S."/>
            <person name="Kuo A."/>
            <person name="Salamov A."/>
            <person name="Ahrendt S.R."/>
            <person name="Lipzen A."/>
            <person name="Sullivan W."/>
            <person name="Andreopoulos W.B."/>
            <person name="Clum A."/>
            <person name="Lindquist E."/>
            <person name="Daum C."/>
            <person name="Ramamoorthy G.K."/>
            <person name="Gryganskyi A."/>
            <person name="Culley D."/>
            <person name="Magnuson J.K."/>
            <person name="James T.Y."/>
            <person name="O'Malley M.A."/>
            <person name="Stajich J.E."/>
            <person name="Spatafora J.W."/>
            <person name="Visel A."/>
            <person name="Grigoriev I.V."/>
        </authorList>
    </citation>
    <scope>NUCLEOTIDE SEQUENCE [LARGE SCALE GENOMIC DNA]</scope>
    <source>
        <strain evidence="7 8">PL171</strain>
    </source>
</reference>
<feature type="region of interest" description="Disordered" evidence="5">
    <location>
        <begin position="197"/>
        <end position="244"/>
    </location>
</feature>
<dbReference type="InterPro" id="IPR006958">
    <property type="entry name" value="Mak16"/>
</dbReference>
<comment type="similarity">
    <text evidence="2 4">Belongs to the MAK16 family.</text>
</comment>
<dbReference type="PANTHER" id="PTHR23405">
    <property type="entry name" value="MAINTENANCE OF KILLER 16 MAK16 PROTEIN-RELATED"/>
    <property type="match status" value="1"/>
</dbReference>
<gene>
    <name evidence="7" type="ORF">BCR44DRAFT_127530</name>
</gene>
<evidence type="ECO:0000256" key="4">
    <source>
        <dbReference type="PIRNR" id="PIRNR003352"/>
    </source>
</evidence>
<accession>A0A1Y2H872</accession>
<dbReference type="STRING" id="765915.A0A1Y2H872"/>
<dbReference type="PANTHER" id="PTHR23405:SF4">
    <property type="entry name" value="PROTEIN MAK16 HOMOLOG"/>
    <property type="match status" value="1"/>
</dbReference>
<dbReference type="Pfam" id="PF04874">
    <property type="entry name" value="Mak16"/>
    <property type="match status" value="1"/>
</dbReference>
<evidence type="ECO:0000256" key="2">
    <source>
        <dbReference type="ARBA" id="ARBA00005514"/>
    </source>
</evidence>
<dbReference type="GO" id="GO:0000460">
    <property type="term" value="P:maturation of 5.8S rRNA"/>
    <property type="evidence" value="ECO:0007669"/>
    <property type="project" value="TreeGrafter"/>
</dbReference>
<evidence type="ECO:0000313" key="7">
    <source>
        <dbReference type="EMBL" id="ORZ30759.1"/>
    </source>
</evidence>
<feature type="compositionally biased region" description="Acidic residues" evidence="5">
    <location>
        <begin position="199"/>
        <end position="221"/>
    </location>
</feature>
<dbReference type="Gene3D" id="3.30.390.110">
    <property type="match status" value="1"/>
</dbReference>
<dbReference type="Pfam" id="PF01778">
    <property type="entry name" value="Ribosomal_L28e"/>
    <property type="match status" value="1"/>
</dbReference>
<evidence type="ECO:0000256" key="5">
    <source>
        <dbReference type="SAM" id="MobiDB-lite"/>
    </source>
</evidence>
<dbReference type="AlphaFoldDB" id="A0A1Y2H872"/>
<dbReference type="OrthoDB" id="10251342at2759"/>
<evidence type="ECO:0000313" key="8">
    <source>
        <dbReference type="Proteomes" id="UP000193411"/>
    </source>
</evidence>
<comment type="subcellular location">
    <subcellularLocation>
        <location evidence="1">Nucleus</location>
    </subcellularLocation>
</comment>
<name>A0A1Y2H872_9FUNG</name>
<dbReference type="FunFam" id="3.30.390.110:FF:000001">
    <property type="entry name" value="Protein MAK16 homolog"/>
    <property type="match status" value="1"/>
</dbReference>
<proteinExistence type="inferred from homology"/>
<sequence>MQNDEVIWGVISKQFCSYKIKTATQHFCRNEYNVTGFCSRQNCPLANSQYATVREVNGIVYLYMKTVERAHTPAQLWERVKLSKNYVTALEQIDAELQYWPSFLKHKCKQRMTKITQYLIRMRKLRLKANQVKLTTISKKIDRREARREVKAEAAAKLDKAIANELVERLKSGAYDDVILNAKEKVWKKLLESDRVQVEEDQSESEDEKEEMEAQDEDEDMADRYVEAEDEDDDGYGQREFVEGEDFDSDIEDLMVRSFHLFALAA</sequence>
<dbReference type="GO" id="GO:0030687">
    <property type="term" value="C:preribosome, large subunit precursor"/>
    <property type="evidence" value="ECO:0007669"/>
    <property type="project" value="TreeGrafter"/>
</dbReference>
<evidence type="ECO:0000259" key="6">
    <source>
        <dbReference type="Pfam" id="PF01778"/>
    </source>
</evidence>
<dbReference type="GO" id="GO:0005730">
    <property type="term" value="C:nucleolus"/>
    <property type="evidence" value="ECO:0007669"/>
    <property type="project" value="UniProtKB-UniRule"/>
</dbReference>
<organism evidence="7 8">
    <name type="scientific">Catenaria anguillulae PL171</name>
    <dbReference type="NCBI Taxonomy" id="765915"/>
    <lineage>
        <taxon>Eukaryota</taxon>
        <taxon>Fungi</taxon>
        <taxon>Fungi incertae sedis</taxon>
        <taxon>Blastocladiomycota</taxon>
        <taxon>Blastocladiomycetes</taxon>
        <taxon>Blastocladiales</taxon>
        <taxon>Catenariaceae</taxon>
        <taxon>Catenaria</taxon>
    </lineage>
</organism>
<evidence type="ECO:0000256" key="1">
    <source>
        <dbReference type="ARBA" id="ARBA00004123"/>
    </source>
</evidence>
<protein>
    <recommendedName>
        <fullName evidence="4">Protein MAK16</fullName>
    </recommendedName>
</protein>
<evidence type="ECO:0000256" key="3">
    <source>
        <dbReference type="ARBA" id="ARBA00023242"/>
    </source>
</evidence>